<dbReference type="InterPro" id="IPR022742">
    <property type="entry name" value="Hydrolase_4"/>
</dbReference>
<feature type="transmembrane region" description="Helical" evidence="1">
    <location>
        <begin position="435"/>
        <end position="457"/>
    </location>
</feature>
<proteinExistence type="predicted"/>
<feature type="chain" id="PRO_5045204801" evidence="2">
    <location>
        <begin position="29"/>
        <end position="460"/>
    </location>
</feature>
<dbReference type="Gene3D" id="3.40.50.1820">
    <property type="entry name" value="alpha/beta hydrolase"/>
    <property type="match status" value="1"/>
</dbReference>
<keyword evidence="5" id="KW-1185">Reference proteome</keyword>
<dbReference type="InterPro" id="IPR053145">
    <property type="entry name" value="AB_hydrolase_Est10"/>
</dbReference>
<evidence type="ECO:0000256" key="2">
    <source>
        <dbReference type="SAM" id="SignalP"/>
    </source>
</evidence>
<feature type="signal peptide" evidence="2">
    <location>
        <begin position="1"/>
        <end position="28"/>
    </location>
</feature>
<dbReference type="SUPFAM" id="SSF53474">
    <property type="entry name" value="alpha/beta-Hydrolases"/>
    <property type="match status" value="1"/>
</dbReference>
<feature type="transmembrane region" description="Helical" evidence="1">
    <location>
        <begin position="363"/>
        <end position="384"/>
    </location>
</feature>
<reference evidence="4 5" key="1">
    <citation type="submission" date="2021-01" db="EMBL/GenBank/DDBJ databases">
        <title>WGS of actinomycetes isolated from Thailand.</title>
        <authorList>
            <person name="Thawai C."/>
        </authorList>
    </citation>
    <scope>NUCLEOTIDE SEQUENCE [LARGE SCALE GENOMIC DNA]</scope>
    <source>
        <strain evidence="4 5">LPG 2</strain>
    </source>
</reference>
<dbReference type="GO" id="GO:0016787">
    <property type="term" value="F:hydrolase activity"/>
    <property type="evidence" value="ECO:0007669"/>
    <property type="project" value="UniProtKB-KW"/>
</dbReference>
<protein>
    <submittedName>
        <fullName evidence="4">Alpha/beta hydrolase</fullName>
    </submittedName>
</protein>
<keyword evidence="4" id="KW-0378">Hydrolase</keyword>
<evidence type="ECO:0000259" key="3">
    <source>
        <dbReference type="Pfam" id="PF12146"/>
    </source>
</evidence>
<evidence type="ECO:0000256" key="1">
    <source>
        <dbReference type="SAM" id="Phobius"/>
    </source>
</evidence>
<dbReference type="EMBL" id="JAERRJ010000014">
    <property type="protein sequence ID" value="MBL1079156.1"/>
    <property type="molecule type" value="Genomic_DNA"/>
</dbReference>
<keyword evidence="1" id="KW-0812">Transmembrane</keyword>
<keyword evidence="2" id="KW-0732">Signal</keyword>
<accession>A0ABS1MES4</accession>
<comment type="caution">
    <text evidence="4">The sequence shown here is derived from an EMBL/GenBank/DDBJ whole genome shotgun (WGS) entry which is preliminary data.</text>
</comment>
<organism evidence="4 5">
    <name type="scientific">Nocardia acididurans</name>
    <dbReference type="NCBI Taxonomy" id="2802282"/>
    <lineage>
        <taxon>Bacteria</taxon>
        <taxon>Bacillati</taxon>
        <taxon>Actinomycetota</taxon>
        <taxon>Actinomycetes</taxon>
        <taxon>Mycobacteriales</taxon>
        <taxon>Nocardiaceae</taxon>
        <taxon>Nocardia</taxon>
    </lineage>
</organism>
<feature type="transmembrane region" description="Helical" evidence="1">
    <location>
        <begin position="329"/>
        <end position="351"/>
    </location>
</feature>
<sequence length="460" mass="48204">MMLSILRRLAVFAIMLAALCCAMPTAYAQAGVTTVDITVTRGDGSTTNGTVHAPVGATGRAGVVLVHGSGDGRSAQYAQVADAFARAGIVALRYDKRTEGYTPAHRDYSLLADDALAGVAALRNRPEADPARVGLWGLSEGGWVAPLAASRSADAAFLITVGANSGPPAAQQMWADETRFAEAGVRGSMIDVLARNGIRQLVGAGQFAQADYDPIPVLERIAQPVLAIWGDLDRLTPPGDSLRGFQAAFDRMGKTNYALVTLSGAEHAAHQTTDGFDRLPELAPGYAELMGDWVNALPGSATPARADQPAAQGHSVSILKPLSRWESPAVNLALLGGIVLACTGYALAGFVRTWRLPNPRPAQVLLAAAMIGIIGAVVQLGYILMTRATSFGPLLFGRTLPWLALQSVAVCAVIALGFVLARSRRTLTGATTGARIRWALLVCGGTGFALWAIYWGLLLP</sequence>
<dbReference type="Proteomes" id="UP000602198">
    <property type="component" value="Unassembled WGS sequence"/>
</dbReference>
<keyword evidence="1" id="KW-0472">Membrane</keyword>
<dbReference type="PANTHER" id="PTHR43265">
    <property type="entry name" value="ESTERASE ESTD"/>
    <property type="match status" value="1"/>
</dbReference>
<feature type="transmembrane region" description="Helical" evidence="1">
    <location>
        <begin position="404"/>
        <end position="423"/>
    </location>
</feature>
<evidence type="ECO:0000313" key="4">
    <source>
        <dbReference type="EMBL" id="MBL1079156.1"/>
    </source>
</evidence>
<evidence type="ECO:0000313" key="5">
    <source>
        <dbReference type="Proteomes" id="UP000602198"/>
    </source>
</evidence>
<keyword evidence="1" id="KW-1133">Transmembrane helix</keyword>
<dbReference type="PANTHER" id="PTHR43265:SF1">
    <property type="entry name" value="ESTERASE ESTD"/>
    <property type="match status" value="1"/>
</dbReference>
<feature type="domain" description="Serine aminopeptidase S33" evidence="3">
    <location>
        <begin position="60"/>
        <end position="168"/>
    </location>
</feature>
<dbReference type="InterPro" id="IPR029058">
    <property type="entry name" value="AB_hydrolase_fold"/>
</dbReference>
<dbReference type="Pfam" id="PF12146">
    <property type="entry name" value="Hydrolase_4"/>
    <property type="match status" value="1"/>
</dbReference>
<gene>
    <name evidence="4" type="ORF">JK358_32605</name>
</gene>
<dbReference type="RefSeq" id="WP_201955019.1">
    <property type="nucleotide sequence ID" value="NZ_JAERRJ010000014.1"/>
</dbReference>
<name>A0ABS1MES4_9NOCA</name>